<evidence type="ECO:0000256" key="1">
    <source>
        <dbReference type="ARBA" id="ARBA00001971"/>
    </source>
</evidence>
<dbReference type="PROSITE" id="PS00086">
    <property type="entry name" value="CYTOCHROME_P450"/>
    <property type="match status" value="1"/>
</dbReference>
<dbReference type="AlphaFoldDB" id="A0AAD6YLJ7"/>
<keyword evidence="7 9" id="KW-0408">Iron</keyword>
<evidence type="ECO:0000256" key="9">
    <source>
        <dbReference type="PIRSR" id="PIRSR602401-1"/>
    </source>
</evidence>
<dbReference type="PANTHER" id="PTHR46300">
    <property type="entry name" value="P450, PUTATIVE (EUROFUNG)-RELATED-RELATED"/>
    <property type="match status" value="1"/>
</dbReference>
<evidence type="ECO:0000256" key="5">
    <source>
        <dbReference type="ARBA" id="ARBA00022723"/>
    </source>
</evidence>
<dbReference type="GO" id="GO:0004497">
    <property type="term" value="F:monooxygenase activity"/>
    <property type="evidence" value="ECO:0007669"/>
    <property type="project" value="UniProtKB-KW"/>
</dbReference>
<evidence type="ECO:0000256" key="8">
    <source>
        <dbReference type="ARBA" id="ARBA00023033"/>
    </source>
</evidence>
<dbReference type="InterPro" id="IPR001128">
    <property type="entry name" value="Cyt_P450"/>
</dbReference>
<accession>A0AAD6YLJ7</accession>
<keyword evidence="6 10" id="KW-0560">Oxidoreductase</keyword>
<proteinExistence type="inferred from homology"/>
<evidence type="ECO:0000256" key="4">
    <source>
        <dbReference type="ARBA" id="ARBA00022617"/>
    </source>
</evidence>
<dbReference type="Proteomes" id="UP001219525">
    <property type="component" value="Unassembled WGS sequence"/>
</dbReference>
<dbReference type="PANTHER" id="PTHR46300:SF7">
    <property type="entry name" value="P450, PUTATIVE (EUROFUNG)-RELATED"/>
    <property type="match status" value="1"/>
</dbReference>
<evidence type="ECO:0000313" key="12">
    <source>
        <dbReference type="Proteomes" id="UP001219525"/>
    </source>
</evidence>
<comment type="caution">
    <text evidence="11">The sequence shown here is derived from an EMBL/GenBank/DDBJ whole genome shotgun (WGS) entry which is preliminary data.</text>
</comment>
<dbReference type="InterPro" id="IPR036396">
    <property type="entry name" value="Cyt_P450_sf"/>
</dbReference>
<dbReference type="Gene3D" id="1.10.630.10">
    <property type="entry name" value="Cytochrome P450"/>
    <property type="match status" value="1"/>
</dbReference>
<dbReference type="EMBL" id="JARJCW010000006">
    <property type="protein sequence ID" value="KAJ7223154.1"/>
    <property type="molecule type" value="Genomic_DNA"/>
</dbReference>
<name>A0AAD6YLJ7_9AGAR</name>
<dbReference type="InterPro" id="IPR017972">
    <property type="entry name" value="Cyt_P450_CS"/>
</dbReference>
<keyword evidence="4 9" id="KW-0349">Heme</keyword>
<dbReference type="PRINTS" id="PR00463">
    <property type="entry name" value="EP450I"/>
</dbReference>
<dbReference type="InterPro" id="IPR002401">
    <property type="entry name" value="Cyt_P450_E_grp-I"/>
</dbReference>
<organism evidence="11 12">
    <name type="scientific">Mycena pura</name>
    <dbReference type="NCBI Taxonomy" id="153505"/>
    <lineage>
        <taxon>Eukaryota</taxon>
        <taxon>Fungi</taxon>
        <taxon>Dikarya</taxon>
        <taxon>Basidiomycota</taxon>
        <taxon>Agaricomycotina</taxon>
        <taxon>Agaricomycetes</taxon>
        <taxon>Agaricomycetidae</taxon>
        <taxon>Agaricales</taxon>
        <taxon>Marasmiineae</taxon>
        <taxon>Mycenaceae</taxon>
        <taxon>Mycena</taxon>
    </lineage>
</organism>
<keyword evidence="12" id="KW-1185">Reference proteome</keyword>
<evidence type="ECO:0000256" key="10">
    <source>
        <dbReference type="RuleBase" id="RU000461"/>
    </source>
</evidence>
<keyword evidence="5 9" id="KW-0479">Metal-binding</keyword>
<comment type="pathway">
    <text evidence="2">Secondary metabolite biosynthesis.</text>
</comment>
<dbReference type="GO" id="GO:0005506">
    <property type="term" value="F:iron ion binding"/>
    <property type="evidence" value="ECO:0007669"/>
    <property type="project" value="InterPro"/>
</dbReference>
<reference evidence="11" key="1">
    <citation type="submission" date="2023-03" db="EMBL/GenBank/DDBJ databases">
        <title>Massive genome expansion in bonnet fungi (Mycena s.s.) driven by repeated elements and novel gene families across ecological guilds.</title>
        <authorList>
            <consortium name="Lawrence Berkeley National Laboratory"/>
            <person name="Harder C.B."/>
            <person name="Miyauchi S."/>
            <person name="Viragh M."/>
            <person name="Kuo A."/>
            <person name="Thoen E."/>
            <person name="Andreopoulos B."/>
            <person name="Lu D."/>
            <person name="Skrede I."/>
            <person name="Drula E."/>
            <person name="Henrissat B."/>
            <person name="Morin E."/>
            <person name="Kohler A."/>
            <person name="Barry K."/>
            <person name="LaButti K."/>
            <person name="Morin E."/>
            <person name="Salamov A."/>
            <person name="Lipzen A."/>
            <person name="Mereny Z."/>
            <person name="Hegedus B."/>
            <person name="Baldrian P."/>
            <person name="Stursova M."/>
            <person name="Weitz H."/>
            <person name="Taylor A."/>
            <person name="Grigoriev I.V."/>
            <person name="Nagy L.G."/>
            <person name="Martin F."/>
            <person name="Kauserud H."/>
        </authorList>
    </citation>
    <scope>NUCLEOTIDE SEQUENCE</scope>
    <source>
        <strain evidence="11">9144</strain>
    </source>
</reference>
<dbReference type="InterPro" id="IPR050364">
    <property type="entry name" value="Cytochrome_P450_fung"/>
</dbReference>
<dbReference type="GO" id="GO:0016705">
    <property type="term" value="F:oxidoreductase activity, acting on paired donors, with incorporation or reduction of molecular oxygen"/>
    <property type="evidence" value="ECO:0007669"/>
    <property type="project" value="InterPro"/>
</dbReference>
<evidence type="ECO:0000256" key="2">
    <source>
        <dbReference type="ARBA" id="ARBA00005179"/>
    </source>
</evidence>
<sequence>MLQLNPLAAMVLAAVSGLWLLSRRRWKSRAQGNPLPPGPPSKLLIGNILHVSPKQPWFKLYEYKKQYGDLVFFYGLGNNVLVLNTMEAVSDLLDKRGNIYSHRPEFTVVGELMALGQSMPLLPYGNEWRAHRKLAHVALSPGAVKQYHELQEDLAALLNKAILNKPEEFFSHYIAQVQLSILAHETMDMIGKATVPGAYLADLIPICKLLKHLPSWFPFHKEARLGRAMIDEFVTKPYEHVKHDLSVGEAKPSLTQRLLSSEKVEGLDNYEHRVKWTAGASAMYGAGGETTYSTVLLYIMLMAMHPEIQSADRLPVIADRSQMPYLPAVTKETMRWHLILPLNDVYFKGTTVLPNVWAIALESDGKYDPESFIPKRFLDSSIQPIDPNLYAFGFGRRICPGQYLAQNSLFVIMANLASAFDIFPPAEGKIEPSFGPNLVSYPEPFKCIIKPRSASKATLVESRAGQCNV</sequence>
<keyword evidence="8 10" id="KW-0503">Monooxygenase</keyword>
<dbReference type="CDD" id="cd11065">
    <property type="entry name" value="CYP64-like"/>
    <property type="match status" value="1"/>
</dbReference>
<feature type="binding site" description="axial binding residue" evidence="9">
    <location>
        <position position="399"/>
    </location>
    <ligand>
        <name>heme</name>
        <dbReference type="ChEBI" id="CHEBI:30413"/>
    </ligand>
    <ligandPart>
        <name>Fe</name>
        <dbReference type="ChEBI" id="CHEBI:18248"/>
    </ligandPart>
</feature>
<protein>
    <submittedName>
        <fullName evidence="11">Cytochrome P450</fullName>
    </submittedName>
</protein>
<comment type="cofactor">
    <cofactor evidence="1 9">
        <name>heme</name>
        <dbReference type="ChEBI" id="CHEBI:30413"/>
    </cofactor>
</comment>
<gene>
    <name evidence="11" type="ORF">GGX14DRAFT_427024</name>
</gene>
<evidence type="ECO:0000256" key="7">
    <source>
        <dbReference type="ARBA" id="ARBA00023004"/>
    </source>
</evidence>
<comment type="similarity">
    <text evidence="3 10">Belongs to the cytochrome P450 family.</text>
</comment>
<dbReference type="PRINTS" id="PR00385">
    <property type="entry name" value="P450"/>
</dbReference>
<dbReference type="Pfam" id="PF00067">
    <property type="entry name" value="p450"/>
    <property type="match status" value="1"/>
</dbReference>
<evidence type="ECO:0000256" key="3">
    <source>
        <dbReference type="ARBA" id="ARBA00010617"/>
    </source>
</evidence>
<evidence type="ECO:0000313" key="11">
    <source>
        <dbReference type="EMBL" id="KAJ7223154.1"/>
    </source>
</evidence>
<dbReference type="GO" id="GO:0020037">
    <property type="term" value="F:heme binding"/>
    <property type="evidence" value="ECO:0007669"/>
    <property type="project" value="InterPro"/>
</dbReference>
<evidence type="ECO:0000256" key="6">
    <source>
        <dbReference type="ARBA" id="ARBA00023002"/>
    </source>
</evidence>
<dbReference type="SUPFAM" id="SSF48264">
    <property type="entry name" value="Cytochrome P450"/>
    <property type="match status" value="1"/>
</dbReference>